<name>A0A7V2SXX9_9BACT</name>
<accession>A0A7V2SXX9</accession>
<dbReference type="AlphaFoldDB" id="A0A7V2SXX9"/>
<dbReference type="Proteomes" id="UP000885797">
    <property type="component" value="Unassembled WGS sequence"/>
</dbReference>
<protein>
    <submittedName>
        <fullName evidence="1">Uncharacterized protein</fullName>
    </submittedName>
</protein>
<reference evidence="1" key="1">
    <citation type="journal article" date="2020" name="mSystems">
        <title>Genome- and Community-Level Interaction Insights into Carbon Utilization and Element Cycling Functions of Hydrothermarchaeota in Hydrothermal Sediment.</title>
        <authorList>
            <person name="Zhou Z."/>
            <person name="Liu Y."/>
            <person name="Xu W."/>
            <person name="Pan J."/>
            <person name="Luo Z.H."/>
            <person name="Li M."/>
        </authorList>
    </citation>
    <scope>NUCLEOTIDE SEQUENCE [LARGE SCALE GENOMIC DNA]</scope>
    <source>
        <strain evidence="1">HyVt-503</strain>
    </source>
</reference>
<organism evidence="1">
    <name type="scientific">Dissulfuribacter thermophilus</name>
    <dbReference type="NCBI Taxonomy" id="1156395"/>
    <lineage>
        <taxon>Bacteria</taxon>
        <taxon>Pseudomonadati</taxon>
        <taxon>Thermodesulfobacteriota</taxon>
        <taxon>Dissulfuribacteria</taxon>
        <taxon>Dissulfuribacterales</taxon>
        <taxon>Dissulfuribacteraceae</taxon>
        <taxon>Dissulfuribacter</taxon>
    </lineage>
</organism>
<sequence length="173" mass="19272">MGKDMRRNKIVPLAILIAILFIGNTPLLSAASTVDSKIPQDLLKDVQALKLQRGDYVLGMPLTSEQLEVAKKHGLPKTASGTFRFKDGELQIVAEEGSNIVIAISEYHPKWPKKQVKDLVGEFTLGFGFPTATAHGRTLYWFYSADGRLLEEVSYKDYVMEHGKYSVIATIKM</sequence>
<gene>
    <name evidence="1" type="ORF">ENJ63_00170</name>
</gene>
<proteinExistence type="predicted"/>
<evidence type="ECO:0000313" key="1">
    <source>
        <dbReference type="EMBL" id="HFC46277.1"/>
    </source>
</evidence>
<dbReference type="EMBL" id="DRND01000015">
    <property type="protein sequence ID" value="HFC46277.1"/>
    <property type="molecule type" value="Genomic_DNA"/>
</dbReference>
<comment type="caution">
    <text evidence="1">The sequence shown here is derived from an EMBL/GenBank/DDBJ whole genome shotgun (WGS) entry which is preliminary data.</text>
</comment>
<feature type="non-terminal residue" evidence="1">
    <location>
        <position position="173"/>
    </location>
</feature>